<reference evidence="8 9" key="1">
    <citation type="submission" date="2015-05" db="EMBL/GenBank/DDBJ databases">
        <title>Complete genome of Marinobacter psychrophilus strain 20041T isolated from sea-ice of the Canadian Basin.</title>
        <authorList>
            <person name="Song L."/>
            <person name="Ren L."/>
            <person name="Yu Y."/>
            <person name="Wang X."/>
        </authorList>
    </citation>
    <scope>NUCLEOTIDE SEQUENCE [LARGE SCALE GENOMIC DNA]</scope>
    <source>
        <strain evidence="8 9">20041</strain>
    </source>
</reference>
<dbReference type="EMBL" id="CP011494">
    <property type="protein sequence ID" value="AKO51545.1"/>
    <property type="molecule type" value="Genomic_DNA"/>
</dbReference>
<feature type="domain" description="Small ribosomal subunit protein uS7" evidence="7">
    <location>
        <begin position="2"/>
        <end position="149"/>
    </location>
</feature>
<dbReference type="Pfam" id="PF00177">
    <property type="entry name" value="Ribosomal_S7"/>
    <property type="match status" value="1"/>
</dbReference>
<dbReference type="GO" id="GO:0019843">
    <property type="term" value="F:rRNA binding"/>
    <property type="evidence" value="ECO:0007669"/>
    <property type="project" value="UniProtKB-UniRule"/>
</dbReference>
<comment type="subunit">
    <text evidence="6">Part of the 30S ribosomal subunit. Contacts proteins S9 and S11.</text>
</comment>
<dbReference type="KEGG" id="mpq:ABA45_03190"/>
<dbReference type="HAMAP" id="MF_00480_B">
    <property type="entry name" value="Ribosomal_uS7_B"/>
    <property type="match status" value="1"/>
</dbReference>
<evidence type="ECO:0000256" key="5">
    <source>
        <dbReference type="ARBA" id="ARBA00023274"/>
    </source>
</evidence>
<accession>A0A0H4I1P2</accession>
<keyword evidence="9" id="KW-1185">Reference proteome</keyword>
<keyword evidence="2 6" id="KW-0699">rRNA-binding</keyword>
<dbReference type="GO" id="GO:0003735">
    <property type="term" value="F:structural constituent of ribosome"/>
    <property type="evidence" value="ECO:0007669"/>
    <property type="project" value="InterPro"/>
</dbReference>
<dbReference type="Gene3D" id="1.10.455.10">
    <property type="entry name" value="Ribosomal protein S7 domain"/>
    <property type="match status" value="1"/>
</dbReference>
<dbReference type="STRING" id="330734.ABA45_03190"/>
<organism evidence="8 9">
    <name type="scientific">Marinobacter psychrophilus</name>
    <dbReference type="NCBI Taxonomy" id="330734"/>
    <lineage>
        <taxon>Bacteria</taxon>
        <taxon>Pseudomonadati</taxon>
        <taxon>Pseudomonadota</taxon>
        <taxon>Gammaproteobacteria</taxon>
        <taxon>Pseudomonadales</taxon>
        <taxon>Marinobacteraceae</taxon>
        <taxon>Marinobacter</taxon>
    </lineage>
</organism>
<comment type="similarity">
    <text evidence="1 6">Belongs to the universal ribosomal protein uS7 family.</text>
</comment>
<evidence type="ECO:0000259" key="7">
    <source>
        <dbReference type="Pfam" id="PF00177"/>
    </source>
</evidence>
<dbReference type="Proteomes" id="UP000036406">
    <property type="component" value="Chromosome"/>
</dbReference>
<sequence length="156" mass="17701">MPRRRIAAKREIIPDPKFGSARLAKFINHVMESGKKGVAERIVYGALTIVAEKSKEEPIDMFEKALENIQPMVEVKSRRVGGATYQVPVEVRPSRQHALAMRWLVDFSRKRGEKSMAQRLAGEILDAVESKGAAVKKREDVHRMAEANKAFSHFRF</sequence>
<evidence type="ECO:0000256" key="4">
    <source>
        <dbReference type="ARBA" id="ARBA00022980"/>
    </source>
</evidence>
<dbReference type="GO" id="GO:0015935">
    <property type="term" value="C:small ribosomal subunit"/>
    <property type="evidence" value="ECO:0007669"/>
    <property type="project" value="InterPro"/>
</dbReference>
<dbReference type="GO" id="GO:0000049">
    <property type="term" value="F:tRNA binding"/>
    <property type="evidence" value="ECO:0007669"/>
    <property type="project" value="UniProtKB-UniRule"/>
</dbReference>
<dbReference type="NCBIfam" id="TIGR01029">
    <property type="entry name" value="rpsG_bact"/>
    <property type="match status" value="1"/>
</dbReference>
<name>A0A0H4I1P2_9GAMM</name>
<dbReference type="CDD" id="cd14869">
    <property type="entry name" value="uS7_Bacteria"/>
    <property type="match status" value="1"/>
</dbReference>
<evidence type="ECO:0000256" key="2">
    <source>
        <dbReference type="ARBA" id="ARBA00022730"/>
    </source>
</evidence>
<dbReference type="AlphaFoldDB" id="A0A0H4I1P2"/>
<dbReference type="InterPro" id="IPR000235">
    <property type="entry name" value="Ribosomal_uS7"/>
</dbReference>
<proteinExistence type="inferred from homology"/>
<dbReference type="PATRIC" id="fig|330734.3.peg.696"/>
<keyword evidence="5 6" id="KW-0687">Ribonucleoprotein</keyword>
<comment type="function">
    <text evidence="6">One of the primary rRNA binding proteins, it binds directly to 16S rRNA where it nucleates assembly of the head domain of the 30S subunit. Is located at the subunit interface close to the decoding center, probably blocks exit of the E-site tRNA.</text>
</comment>
<dbReference type="PANTHER" id="PTHR11205">
    <property type="entry name" value="RIBOSOMAL PROTEIN S7"/>
    <property type="match status" value="1"/>
</dbReference>
<dbReference type="RefSeq" id="WP_007350506.1">
    <property type="nucleotide sequence ID" value="NZ_CP011494.1"/>
</dbReference>
<evidence type="ECO:0000313" key="9">
    <source>
        <dbReference type="Proteomes" id="UP000036406"/>
    </source>
</evidence>
<dbReference type="FunFam" id="1.10.455.10:FF:000001">
    <property type="entry name" value="30S ribosomal protein S7"/>
    <property type="match status" value="1"/>
</dbReference>
<keyword evidence="3 6" id="KW-0694">RNA-binding</keyword>
<evidence type="ECO:0000256" key="6">
    <source>
        <dbReference type="HAMAP-Rule" id="MF_00480"/>
    </source>
</evidence>
<dbReference type="SUPFAM" id="SSF47973">
    <property type="entry name" value="Ribosomal protein S7"/>
    <property type="match status" value="1"/>
</dbReference>
<evidence type="ECO:0000256" key="1">
    <source>
        <dbReference type="ARBA" id="ARBA00007151"/>
    </source>
</evidence>
<keyword evidence="4 6" id="KW-0689">Ribosomal protein</keyword>
<dbReference type="PIRSF" id="PIRSF002122">
    <property type="entry name" value="RPS7p_RPS7a_RPS5e_RPS7o"/>
    <property type="match status" value="1"/>
</dbReference>
<dbReference type="InterPro" id="IPR005717">
    <property type="entry name" value="Ribosomal_uS7_bac/org-type"/>
</dbReference>
<dbReference type="InterPro" id="IPR036823">
    <property type="entry name" value="Ribosomal_uS7_dom_sf"/>
</dbReference>
<evidence type="ECO:0000256" key="3">
    <source>
        <dbReference type="ARBA" id="ARBA00022884"/>
    </source>
</evidence>
<dbReference type="GO" id="GO:0006412">
    <property type="term" value="P:translation"/>
    <property type="evidence" value="ECO:0007669"/>
    <property type="project" value="UniProtKB-UniRule"/>
</dbReference>
<gene>
    <name evidence="6" type="primary">rpsG</name>
    <name evidence="8" type="ORF">ABA45_03190</name>
</gene>
<keyword evidence="6" id="KW-0820">tRNA-binding</keyword>
<dbReference type="InterPro" id="IPR023798">
    <property type="entry name" value="Ribosomal_uS7_dom"/>
</dbReference>
<evidence type="ECO:0000313" key="8">
    <source>
        <dbReference type="EMBL" id="AKO51545.1"/>
    </source>
</evidence>
<protein>
    <recommendedName>
        <fullName evidence="6">Small ribosomal subunit protein uS7</fullName>
    </recommendedName>
</protein>